<feature type="binding site" evidence="6">
    <location>
        <position position="63"/>
    </location>
    <ligand>
        <name>Mg(2+)</name>
        <dbReference type="ChEBI" id="CHEBI:18420"/>
        <label>1</label>
        <note>catalytic</note>
    </ligand>
</feature>
<evidence type="ECO:0000313" key="7">
    <source>
        <dbReference type="EMBL" id="CVK16096.1"/>
    </source>
</evidence>
<dbReference type="AlphaFoldDB" id="A0A0X3AP20"/>
<feature type="binding site" evidence="6">
    <location>
        <position position="85"/>
    </location>
    <ligand>
        <name>Mg(2+)</name>
        <dbReference type="ChEBI" id="CHEBI:18420"/>
        <label>1</label>
        <note>catalytic</note>
    </ligand>
</feature>
<evidence type="ECO:0000256" key="3">
    <source>
        <dbReference type="ARBA" id="ARBA00022842"/>
    </source>
</evidence>
<dbReference type="InterPro" id="IPR020583">
    <property type="entry name" value="Inositol_monoP_metal-BS"/>
</dbReference>
<dbReference type="GO" id="GO:0046872">
    <property type="term" value="F:metal ion binding"/>
    <property type="evidence" value="ECO:0007669"/>
    <property type="project" value="UniProtKB-KW"/>
</dbReference>
<feature type="binding site" evidence="6">
    <location>
        <position position="83"/>
    </location>
    <ligand>
        <name>Mg(2+)</name>
        <dbReference type="ChEBI" id="CHEBI:18420"/>
        <label>1</label>
        <note>catalytic</note>
    </ligand>
</feature>
<dbReference type="Pfam" id="PF00459">
    <property type="entry name" value="Inositol_P"/>
    <property type="match status" value="1"/>
</dbReference>
<dbReference type="GO" id="GO:0050427">
    <property type="term" value="P:3'-phosphoadenosine 5'-phosphosulfate metabolic process"/>
    <property type="evidence" value="ECO:0007669"/>
    <property type="project" value="TreeGrafter"/>
</dbReference>
<evidence type="ECO:0000256" key="5">
    <source>
        <dbReference type="ARBA" id="ARBA00042530"/>
    </source>
</evidence>
<keyword evidence="3 6" id="KW-0460">Magnesium</keyword>
<keyword evidence="2 6" id="KW-0479">Metal-binding</keyword>
<dbReference type="InterPro" id="IPR000760">
    <property type="entry name" value="Inositol_monophosphatase-like"/>
</dbReference>
<dbReference type="OrthoDB" id="9772456at2"/>
<feature type="binding site" evidence="6">
    <location>
        <position position="230"/>
    </location>
    <ligand>
        <name>Mg(2+)</name>
        <dbReference type="ChEBI" id="CHEBI:18420"/>
        <label>1</label>
        <note>catalytic</note>
    </ligand>
</feature>
<comment type="catalytic activity">
    <reaction evidence="1">
        <text>adenosine 3',5'-bisphosphate + H2O = AMP + phosphate</text>
        <dbReference type="Rhea" id="RHEA:10040"/>
        <dbReference type="ChEBI" id="CHEBI:15377"/>
        <dbReference type="ChEBI" id="CHEBI:43474"/>
        <dbReference type="ChEBI" id="CHEBI:58343"/>
        <dbReference type="ChEBI" id="CHEBI:456215"/>
        <dbReference type="EC" id="3.1.3.7"/>
    </reaction>
</comment>
<dbReference type="PROSITE" id="PS00629">
    <property type="entry name" value="IMP_1"/>
    <property type="match status" value="1"/>
</dbReference>
<evidence type="ECO:0000256" key="6">
    <source>
        <dbReference type="PIRSR" id="PIRSR600760-2"/>
    </source>
</evidence>
<dbReference type="GO" id="GO:0008441">
    <property type="term" value="F:3'(2'),5'-bisphosphate nucleotidase activity"/>
    <property type="evidence" value="ECO:0007669"/>
    <property type="project" value="UniProtKB-EC"/>
</dbReference>
<dbReference type="GO" id="GO:0000103">
    <property type="term" value="P:sulfate assimilation"/>
    <property type="evidence" value="ECO:0007669"/>
    <property type="project" value="TreeGrafter"/>
</dbReference>
<dbReference type="RefSeq" id="WP_055425309.1">
    <property type="nucleotide sequence ID" value="NZ_FCOR01000005.1"/>
</dbReference>
<dbReference type="EMBL" id="FCOR01000005">
    <property type="protein sequence ID" value="CVK16096.1"/>
    <property type="molecule type" value="Genomic_DNA"/>
</dbReference>
<dbReference type="Proteomes" id="UP000182761">
    <property type="component" value="Unassembled WGS sequence"/>
</dbReference>
<proteinExistence type="predicted"/>
<keyword evidence="8" id="KW-1185">Reference proteome</keyword>
<evidence type="ECO:0000256" key="1">
    <source>
        <dbReference type="ARBA" id="ARBA00001625"/>
    </source>
</evidence>
<organism evidence="7 8">
    <name type="scientific">Apibacter mensalis</name>
    <dbReference type="NCBI Taxonomy" id="1586267"/>
    <lineage>
        <taxon>Bacteria</taxon>
        <taxon>Pseudomonadati</taxon>
        <taxon>Bacteroidota</taxon>
        <taxon>Flavobacteriia</taxon>
        <taxon>Flavobacteriales</taxon>
        <taxon>Weeksellaceae</taxon>
        <taxon>Apibacter</taxon>
    </lineage>
</organism>
<dbReference type="InterPro" id="IPR050725">
    <property type="entry name" value="CysQ/Inositol_MonoPase"/>
</dbReference>
<accession>A0A0X3AP20</accession>
<dbReference type="PANTHER" id="PTHR43028">
    <property type="entry name" value="3'(2'),5'-BISPHOSPHATE NUCLEOTIDASE 1"/>
    <property type="match status" value="1"/>
</dbReference>
<dbReference type="STRING" id="1586267.GCA_001418685_00940"/>
<gene>
    <name evidence="7" type="ORF">Ga0061079_10555</name>
</gene>
<comment type="cofactor">
    <cofactor evidence="6">
        <name>Mg(2+)</name>
        <dbReference type="ChEBI" id="CHEBI:18420"/>
    </cofactor>
</comment>
<dbReference type="Gene3D" id="3.30.540.10">
    <property type="entry name" value="Fructose-1,6-Bisphosphatase, subunit A, domain 1"/>
    <property type="match status" value="1"/>
</dbReference>
<feature type="binding site" evidence="6">
    <location>
        <position position="86"/>
    </location>
    <ligand>
        <name>Mg(2+)</name>
        <dbReference type="ChEBI" id="CHEBI:18420"/>
        <label>1</label>
        <note>catalytic</note>
    </ligand>
</feature>
<evidence type="ECO:0000256" key="4">
    <source>
        <dbReference type="ARBA" id="ARBA00041694"/>
    </source>
</evidence>
<sequence>MKNLINIALKAAIEASKEVHKIYEEGFSVSIKKDQSPVTTGDLTSNEIITTYLKQTSIPILSEETEHESEKVMAGWKRYWCVDPIDGTKEYVNKTGEYCISIGLLTQETSLLGVLAAPSMELFYFAAEGLGSYKWNEKYENLYALLDEKNLSEKILKNSIQLPIKSDLKKYTILTSRSHYSPVDDDYINKIKLQHSDMVAFQMGSAIKIGLVAEGKANEYARLSPINFWDIAGGHAIAKYAGLQIIDYKTKAPITYKNFSSLKISGYIVKNI</sequence>
<name>A0A0X3AP20_9FLAO</name>
<reference evidence="7 8" key="1">
    <citation type="submission" date="2016-01" db="EMBL/GenBank/DDBJ databases">
        <authorList>
            <person name="McClelland M."/>
            <person name="Jain A."/>
            <person name="Saraogi P."/>
            <person name="Mendelson R."/>
            <person name="Westerman R."/>
            <person name="SanMiguel P."/>
            <person name="Csonka L."/>
        </authorList>
    </citation>
    <scope>NUCLEOTIDE SEQUENCE [LARGE SCALE GENOMIC DNA]</scope>
    <source>
        <strain evidence="7 8">R-53146</strain>
    </source>
</reference>
<protein>
    <recommendedName>
        <fullName evidence="4">3'(2'),5-bisphosphonucleoside 3'(2')-phosphohydrolase</fullName>
    </recommendedName>
    <alternativeName>
        <fullName evidence="5">DPNPase</fullName>
    </alternativeName>
</protein>
<evidence type="ECO:0000313" key="8">
    <source>
        <dbReference type="Proteomes" id="UP000182761"/>
    </source>
</evidence>
<dbReference type="SUPFAM" id="SSF56655">
    <property type="entry name" value="Carbohydrate phosphatase"/>
    <property type="match status" value="1"/>
</dbReference>
<dbReference type="Gene3D" id="3.40.190.80">
    <property type="match status" value="1"/>
</dbReference>
<dbReference type="CDD" id="cd01638">
    <property type="entry name" value="CysQ"/>
    <property type="match status" value="1"/>
</dbReference>
<evidence type="ECO:0000256" key="2">
    <source>
        <dbReference type="ARBA" id="ARBA00022723"/>
    </source>
</evidence>
<dbReference type="PANTHER" id="PTHR43028:SF5">
    <property type="entry name" value="3'(2'),5'-BISPHOSPHATE NUCLEOTIDASE 1"/>
    <property type="match status" value="1"/>
</dbReference>